<dbReference type="AlphaFoldDB" id="W5N6Y2"/>
<dbReference type="PANTHER" id="PTHR11250">
    <property type="entry name" value="TACHYKININ"/>
    <property type="match status" value="1"/>
</dbReference>
<dbReference type="GeneID" id="107079304"/>
<dbReference type="PROSITE" id="PS00267">
    <property type="entry name" value="TACHYKININ"/>
    <property type="match status" value="1"/>
</dbReference>
<reference evidence="9" key="2">
    <citation type="journal article" date="2015" name="Mol. Biol. Evol.">
        <title>Prevertebrate Local Gene Duplication Facilitated Expansion of the Neuropeptide GPCR Superfamily.</title>
        <authorList>
            <person name="Yun S."/>
            <person name="Furlong M."/>
            <person name="Sim M."/>
            <person name="Cho M."/>
            <person name="Park S."/>
            <person name="Cho E.B."/>
            <person name="Reyes-Alcaraz A."/>
            <person name="Hwang J.I."/>
            <person name="Kim J."/>
            <person name="Seong J.Y."/>
        </authorList>
    </citation>
    <scope>NUCLEOTIDE SEQUENCE</scope>
</reference>
<organism evidence="10 11">
    <name type="scientific">Lepisosteus oculatus</name>
    <name type="common">Spotted gar</name>
    <dbReference type="NCBI Taxonomy" id="7918"/>
    <lineage>
        <taxon>Eukaryota</taxon>
        <taxon>Metazoa</taxon>
        <taxon>Chordata</taxon>
        <taxon>Craniata</taxon>
        <taxon>Vertebrata</taxon>
        <taxon>Euteleostomi</taxon>
        <taxon>Actinopterygii</taxon>
        <taxon>Neopterygii</taxon>
        <taxon>Holostei</taxon>
        <taxon>Semionotiformes</taxon>
        <taxon>Lepisosteidae</taxon>
        <taxon>Lepisosteus</taxon>
    </lineage>
</organism>
<dbReference type="OrthoDB" id="9538060at2759"/>
<dbReference type="Proteomes" id="UP000018468">
    <property type="component" value="Linkage group LG15"/>
</dbReference>
<evidence type="ECO:0000256" key="8">
    <source>
        <dbReference type="SAM" id="SignalP"/>
    </source>
</evidence>
<keyword evidence="6" id="KW-0027">Amidation</keyword>
<evidence type="ECO:0000256" key="7">
    <source>
        <dbReference type="SAM" id="MobiDB-lite"/>
    </source>
</evidence>
<dbReference type="eggNOG" id="ENOG502S7X3">
    <property type="taxonomic scope" value="Eukaryota"/>
</dbReference>
<protein>
    <submittedName>
        <fullName evidence="9 10">Tachykinin 1</fullName>
    </submittedName>
</protein>
<dbReference type="OMA" id="DSENWQD"/>
<evidence type="ECO:0000256" key="4">
    <source>
        <dbReference type="ARBA" id="ARBA00022685"/>
    </source>
</evidence>
<evidence type="ECO:0000256" key="6">
    <source>
        <dbReference type="ARBA" id="ARBA00022815"/>
    </source>
</evidence>
<dbReference type="EMBL" id="KT202349">
    <property type="protein sequence ID" value="ALD51304.1"/>
    <property type="molecule type" value="mRNA"/>
</dbReference>
<dbReference type="GeneTree" id="ENSGT00650000094974"/>
<evidence type="ECO:0000256" key="3">
    <source>
        <dbReference type="ARBA" id="ARBA00022525"/>
    </source>
</evidence>
<feature type="compositionally biased region" description="Basic and acidic residues" evidence="7">
    <location>
        <begin position="105"/>
        <end position="117"/>
    </location>
</feature>
<dbReference type="HOGENOM" id="CLU_158051_0_0_1"/>
<dbReference type="Ensembl" id="ENSLOCT00000016421.1">
    <property type="protein sequence ID" value="ENSLOCP00000016391.1"/>
    <property type="gene ID" value="ENSLOCG00000013301.1"/>
</dbReference>
<comment type="similarity">
    <text evidence="2">Belongs to the tachykinin family.</text>
</comment>
<name>W5N6Y2_LEPOC</name>
<dbReference type="InterPro" id="IPR013055">
    <property type="entry name" value="Tachy_Neuro_lke_CS"/>
</dbReference>
<reference evidence="11" key="1">
    <citation type="submission" date="2011-12" db="EMBL/GenBank/DDBJ databases">
        <title>The Draft Genome of Lepisosteus oculatus.</title>
        <authorList>
            <consortium name="The Broad Institute Genome Assembly &amp; Analysis Group"/>
            <consortium name="Computational R&amp;D Group"/>
            <consortium name="and Sequencing Platform"/>
            <person name="Di Palma F."/>
            <person name="Alfoldi J."/>
            <person name="Johnson J."/>
            <person name="Berlin A."/>
            <person name="Gnerre S."/>
            <person name="Jaffe D."/>
            <person name="MacCallum I."/>
            <person name="Young S."/>
            <person name="Walker B.J."/>
            <person name="Lander E.S."/>
            <person name="Lindblad-Toh K."/>
        </authorList>
    </citation>
    <scope>NUCLEOTIDE SEQUENCE [LARGE SCALE GENOMIC DNA]</scope>
</reference>
<accession>W5N6Y2</accession>
<comment type="subcellular location">
    <subcellularLocation>
        <location evidence="1">Secreted</location>
    </subcellularLocation>
</comment>
<proteinExistence type="evidence at transcript level"/>
<dbReference type="GO" id="GO:0005576">
    <property type="term" value="C:extracellular region"/>
    <property type="evidence" value="ECO:0007669"/>
    <property type="project" value="UniProtKB-SubCell"/>
</dbReference>
<gene>
    <name evidence="9" type="primary">TAC1</name>
</gene>
<evidence type="ECO:0000313" key="10">
    <source>
        <dbReference type="Ensembl" id="ENSLOCP00000016391.1"/>
    </source>
</evidence>
<evidence type="ECO:0000256" key="2">
    <source>
        <dbReference type="ARBA" id="ARBA00007518"/>
    </source>
</evidence>
<reference evidence="10" key="3">
    <citation type="submission" date="2025-05" db="UniProtKB">
        <authorList>
            <consortium name="Ensembl"/>
        </authorList>
    </citation>
    <scope>IDENTIFICATION</scope>
</reference>
<keyword evidence="3" id="KW-0964">Secreted</keyword>
<dbReference type="KEGG" id="loc:107079304"/>
<keyword evidence="11" id="KW-1185">Reference proteome</keyword>
<feature type="chain" id="PRO_5014109546" evidence="8">
    <location>
        <begin position="20"/>
        <end position="117"/>
    </location>
</feature>
<evidence type="ECO:0000256" key="1">
    <source>
        <dbReference type="ARBA" id="ARBA00004613"/>
    </source>
</evidence>
<feature type="signal peptide" evidence="8">
    <location>
        <begin position="1"/>
        <end position="19"/>
    </location>
</feature>
<evidence type="ECO:0000313" key="9">
    <source>
        <dbReference type="EMBL" id="ALD51304.1"/>
    </source>
</evidence>
<evidence type="ECO:0000313" key="11">
    <source>
        <dbReference type="Proteomes" id="UP000018468"/>
    </source>
</evidence>
<keyword evidence="5 8" id="KW-0732">Signal</keyword>
<dbReference type="PANTHER" id="PTHR11250:SF5">
    <property type="entry name" value="PROTACHYKININ-1-LIKE ISOFORM X1-RELATED"/>
    <property type="match status" value="1"/>
</dbReference>
<feature type="region of interest" description="Disordered" evidence="7">
    <location>
        <begin position="93"/>
        <end position="117"/>
    </location>
</feature>
<keyword evidence="4" id="KW-0165">Cleavage on pair of basic residues</keyword>
<sequence length="117" mass="13376">MDSLKLLVLAVVLVAHVYCDQDSAAPSENRELWSSEGWQDEPSENSLANRVAEIIKRSKSHQFYGLMGRRSGVQQPVPLGRKRHRGEMFIGLMGRRSSSGELQEEQDRPQLSERRRK</sequence>
<dbReference type="Bgee" id="ENSLOCG00000013301">
    <property type="expression patterns" value="Expressed in bone element and 10 other cell types or tissues"/>
</dbReference>
<evidence type="ECO:0000256" key="5">
    <source>
        <dbReference type="ARBA" id="ARBA00022729"/>
    </source>
</evidence>
<feature type="region of interest" description="Disordered" evidence="7">
    <location>
        <begin position="23"/>
        <end position="45"/>
    </location>
</feature>
<dbReference type="EMBL" id="AHAT01031079">
    <property type="status" value="NOT_ANNOTATED_CDS"/>
    <property type="molecule type" value="Genomic_DNA"/>
</dbReference>